<dbReference type="InterPro" id="IPR029063">
    <property type="entry name" value="SAM-dependent_MTases_sf"/>
</dbReference>
<dbReference type="PRINTS" id="PR00508">
    <property type="entry name" value="S21N4MTFRASE"/>
</dbReference>
<evidence type="ECO:0000256" key="1">
    <source>
        <dbReference type="ARBA" id="ARBA00006594"/>
    </source>
</evidence>
<dbReference type="KEGG" id="uli:ETAA1_35720"/>
<evidence type="ECO:0000256" key="3">
    <source>
        <dbReference type="ARBA" id="ARBA00022679"/>
    </source>
</evidence>
<evidence type="ECO:0000256" key="2">
    <source>
        <dbReference type="ARBA" id="ARBA00022603"/>
    </source>
</evidence>
<dbReference type="InterPro" id="IPR001091">
    <property type="entry name" value="RM_Methyltransferase"/>
</dbReference>
<comment type="similarity">
    <text evidence="1 4">Belongs to the N(4)/N(6)-methyltransferase family.</text>
</comment>
<dbReference type="GO" id="GO:0032259">
    <property type="term" value="P:methylation"/>
    <property type="evidence" value="ECO:0007669"/>
    <property type="project" value="UniProtKB-KW"/>
</dbReference>
<dbReference type="SUPFAM" id="SSF53335">
    <property type="entry name" value="S-adenosyl-L-methionine-dependent methyltransferases"/>
    <property type="match status" value="1"/>
</dbReference>
<evidence type="ECO:0000256" key="4">
    <source>
        <dbReference type="RuleBase" id="RU362026"/>
    </source>
</evidence>
<name>A0A517XVR0_9BACT</name>
<dbReference type="Proteomes" id="UP000319576">
    <property type="component" value="Chromosome"/>
</dbReference>
<protein>
    <recommendedName>
        <fullName evidence="4">Methyltransferase</fullName>
        <ecNumber evidence="4">2.1.1.-</ecNumber>
    </recommendedName>
</protein>
<dbReference type="RefSeq" id="WP_145240670.1">
    <property type="nucleotide sequence ID" value="NZ_CP036273.1"/>
</dbReference>
<accession>A0A517XVR0</accession>
<dbReference type="Pfam" id="PF01555">
    <property type="entry name" value="N6_N4_Mtase"/>
    <property type="match status" value="1"/>
</dbReference>
<dbReference type="EC" id="2.1.1.-" evidence="4"/>
<dbReference type="InterPro" id="IPR002052">
    <property type="entry name" value="DNA_methylase_N6_adenine_CS"/>
</dbReference>
<keyword evidence="3 7" id="KW-0808">Transferase</keyword>
<dbReference type="REBASE" id="355812">
    <property type="entry name" value="M.PbaETAA1ORF35720P"/>
</dbReference>
<keyword evidence="8" id="KW-1185">Reference proteome</keyword>
<dbReference type="EMBL" id="CP036273">
    <property type="protein sequence ID" value="QDU21602.1"/>
    <property type="molecule type" value="Genomic_DNA"/>
</dbReference>
<proteinExistence type="inferred from homology"/>
<sequence length="290" mass="32503">MIDSQLHVGDCVAWMDGLPAGSADLVFADPPFNIGYDYDVYHDKRAKEEYLAFADTWLAAAARVVAPAGSFFVAIGDEYAAEYKVRLDALGFTLRNWIVWHYTFGVNCSRKFNRSHAHILYYTRHPQRFTFNPDPVRVPSARMTTYADRRANPVGKLPDDTWVLRPQDTDEHFQPGSDTWYASRVCGTFKERTGHPCQMPEAVLDRIIRVTTDRGDAVLDPFGGSGTTLAVAKKLDRKYLGCELSADYADGIRSRLDLIEEGEGLKPQTVVSRPRVPGGRRTQAAGLKPR</sequence>
<dbReference type="PROSITE" id="PS00092">
    <property type="entry name" value="N6_MTASE"/>
    <property type="match status" value="1"/>
</dbReference>
<evidence type="ECO:0000313" key="8">
    <source>
        <dbReference type="Proteomes" id="UP000319576"/>
    </source>
</evidence>
<feature type="domain" description="DNA methylase N-4/N-6" evidence="6">
    <location>
        <begin position="24"/>
        <end position="250"/>
    </location>
</feature>
<organism evidence="7 8">
    <name type="scientific">Urbifossiella limnaea</name>
    <dbReference type="NCBI Taxonomy" id="2528023"/>
    <lineage>
        <taxon>Bacteria</taxon>
        <taxon>Pseudomonadati</taxon>
        <taxon>Planctomycetota</taxon>
        <taxon>Planctomycetia</taxon>
        <taxon>Gemmatales</taxon>
        <taxon>Gemmataceae</taxon>
        <taxon>Urbifossiella</taxon>
    </lineage>
</organism>
<dbReference type="Gene3D" id="3.40.50.150">
    <property type="entry name" value="Vaccinia Virus protein VP39"/>
    <property type="match status" value="1"/>
</dbReference>
<reference evidence="7 8" key="1">
    <citation type="submission" date="2019-02" db="EMBL/GenBank/DDBJ databases">
        <title>Deep-cultivation of Planctomycetes and their phenomic and genomic characterization uncovers novel biology.</title>
        <authorList>
            <person name="Wiegand S."/>
            <person name="Jogler M."/>
            <person name="Boedeker C."/>
            <person name="Pinto D."/>
            <person name="Vollmers J."/>
            <person name="Rivas-Marin E."/>
            <person name="Kohn T."/>
            <person name="Peeters S.H."/>
            <person name="Heuer A."/>
            <person name="Rast P."/>
            <person name="Oberbeckmann S."/>
            <person name="Bunk B."/>
            <person name="Jeske O."/>
            <person name="Meyerdierks A."/>
            <person name="Storesund J.E."/>
            <person name="Kallscheuer N."/>
            <person name="Luecker S."/>
            <person name="Lage O.M."/>
            <person name="Pohl T."/>
            <person name="Merkel B.J."/>
            <person name="Hornburger P."/>
            <person name="Mueller R.-W."/>
            <person name="Bruemmer F."/>
            <person name="Labrenz M."/>
            <person name="Spormann A.M."/>
            <person name="Op den Camp H."/>
            <person name="Overmann J."/>
            <person name="Amann R."/>
            <person name="Jetten M.S.M."/>
            <person name="Mascher T."/>
            <person name="Medema M.H."/>
            <person name="Devos D.P."/>
            <person name="Kaster A.-K."/>
            <person name="Ovreas L."/>
            <person name="Rohde M."/>
            <person name="Galperin M.Y."/>
            <person name="Jogler C."/>
        </authorList>
    </citation>
    <scope>NUCLEOTIDE SEQUENCE [LARGE SCALE GENOMIC DNA]</scope>
    <source>
        <strain evidence="7 8">ETA_A1</strain>
    </source>
</reference>
<evidence type="ECO:0000259" key="6">
    <source>
        <dbReference type="Pfam" id="PF01555"/>
    </source>
</evidence>
<dbReference type="OrthoDB" id="9773571at2"/>
<feature type="region of interest" description="Disordered" evidence="5">
    <location>
        <begin position="268"/>
        <end position="290"/>
    </location>
</feature>
<evidence type="ECO:0000256" key="5">
    <source>
        <dbReference type="SAM" id="MobiDB-lite"/>
    </source>
</evidence>
<dbReference type="GO" id="GO:0003677">
    <property type="term" value="F:DNA binding"/>
    <property type="evidence" value="ECO:0007669"/>
    <property type="project" value="InterPro"/>
</dbReference>
<evidence type="ECO:0000313" key="7">
    <source>
        <dbReference type="EMBL" id="QDU21602.1"/>
    </source>
</evidence>
<dbReference type="GO" id="GO:0008170">
    <property type="term" value="F:N-methyltransferase activity"/>
    <property type="evidence" value="ECO:0007669"/>
    <property type="project" value="InterPro"/>
</dbReference>
<dbReference type="AlphaFoldDB" id="A0A517XVR0"/>
<gene>
    <name evidence="7" type="primary">yhdJ</name>
    <name evidence="7" type="ORF">ETAA1_35720</name>
</gene>
<dbReference type="InterPro" id="IPR002941">
    <property type="entry name" value="DNA_methylase_N4/N6"/>
</dbReference>
<keyword evidence="2 7" id="KW-0489">Methyltransferase</keyword>
<feature type="compositionally biased region" description="Low complexity" evidence="5">
    <location>
        <begin position="270"/>
        <end position="281"/>
    </location>
</feature>